<evidence type="ECO:0000256" key="1">
    <source>
        <dbReference type="SAM" id="Phobius"/>
    </source>
</evidence>
<dbReference type="OrthoDB" id="3461478at2"/>
<dbReference type="NCBIfam" id="NF038083">
    <property type="entry name" value="CU044_5270_fam"/>
    <property type="match status" value="1"/>
</dbReference>
<keyword evidence="1" id="KW-0472">Membrane</keyword>
<feature type="transmembrane region" description="Helical" evidence="1">
    <location>
        <begin position="24"/>
        <end position="45"/>
    </location>
</feature>
<accession>A0A3M2MJ23</accession>
<evidence type="ECO:0000313" key="3">
    <source>
        <dbReference type="Proteomes" id="UP000282674"/>
    </source>
</evidence>
<dbReference type="AlphaFoldDB" id="A0A3M2MJ23"/>
<dbReference type="EMBL" id="RFFG01000003">
    <property type="protein sequence ID" value="RMI47348.1"/>
    <property type="molecule type" value="Genomic_DNA"/>
</dbReference>
<sequence length="371" mass="39360">DAAPAAPPAEPAAPRRRLFGGWRLKLGVGLLAAGTAAAAVIVMTGQDGPSGKATPPLAQGGHGFTEVAAKAELAPTGRYWFSDDVSGQAYVMRPKTGAYAIFGAQTESHITTDTGAKATTTYMERDLPARPATKEDEAAWRRAGSPSSLRVWSNDHYWTYTTQAKPWSGGETDSMKGGKFYGPSGTLLSKEEFATLPTDPSALANAFFSNKGWGGHPLAPALKKKFDLKPPGKMTPRQKLFEAGGAIRNMPLPPKVRAGLMRALAAQPGIQTVKDAVDPLGRRGIALAAAPESVTWTAEYGAPKAEQGTFVGRDELVFDPKTGELLSEQTVLTTPGGAYAQLKPGTVLNYWILRQSGWTDTKPQPPADLPF</sequence>
<keyword evidence="1" id="KW-1133">Transmembrane helix</keyword>
<organism evidence="2 3">
    <name type="scientific">Actinomadura harenae</name>
    <dbReference type="NCBI Taxonomy" id="2483351"/>
    <lineage>
        <taxon>Bacteria</taxon>
        <taxon>Bacillati</taxon>
        <taxon>Actinomycetota</taxon>
        <taxon>Actinomycetes</taxon>
        <taxon>Streptosporangiales</taxon>
        <taxon>Thermomonosporaceae</taxon>
        <taxon>Actinomadura</taxon>
    </lineage>
</organism>
<protein>
    <recommendedName>
        <fullName evidence="4">CU044_5270 family protein</fullName>
    </recommendedName>
</protein>
<keyword evidence="3" id="KW-1185">Reference proteome</keyword>
<evidence type="ECO:0000313" key="2">
    <source>
        <dbReference type="EMBL" id="RMI47348.1"/>
    </source>
</evidence>
<dbReference type="Proteomes" id="UP000282674">
    <property type="component" value="Unassembled WGS sequence"/>
</dbReference>
<proteinExistence type="predicted"/>
<dbReference type="InterPro" id="IPR047789">
    <property type="entry name" value="CU044_5270-like"/>
</dbReference>
<evidence type="ECO:0008006" key="4">
    <source>
        <dbReference type="Google" id="ProtNLM"/>
    </source>
</evidence>
<keyword evidence="1" id="KW-0812">Transmembrane</keyword>
<dbReference type="RefSeq" id="WP_158628101.1">
    <property type="nucleotide sequence ID" value="NZ_RFFG01000003.1"/>
</dbReference>
<feature type="non-terminal residue" evidence="2">
    <location>
        <position position="1"/>
    </location>
</feature>
<reference evidence="2 3" key="1">
    <citation type="submission" date="2018-10" db="EMBL/GenBank/DDBJ databases">
        <title>Isolation from soil.</title>
        <authorList>
            <person name="Hu J."/>
        </authorList>
    </citation>
    <scope>NUCLEOTIDE SEQUENCE [LARGE SCALE GENOMIC DNA]</scope>
    <source>
        <strain evidence="2 3">NEAU-Ht49</strain>
    </source>
</reference>
<name>A0A3M2MJ23_9ACTN</name>
<gene>
    <name evidence="2" type="ORF">EBO15_02165</name>
</gene>
<comment type="caution">
    <text evidence="2">The sequence shown here is derived from an EMBL/GenBank/DDBJ whole genome shotgun (WGS) entry which is preliminary data.</text>
</comment>